<dbReference type="PROSITE" id="PS51257">
    <property type="entry name" value="PROKAR_LIPOPROTEIN"/>
    <property type="match status" value="1"/>
</dbReference>
<keyword evidence="2" id="KW-1185">Reference proteome</keyword>
<organism evidence="1 2">
    <name type="scientific">Halobacillus amylolyticus</name>
    <dbReference type="NCBI Taxonomy" id="2932259"/>
    <lineage>
        <taxon>Bacteria</taxon>
        <taxon>Bacillati</taxon>
        <taxon>Bacillota</taxon>
        <taxon>Bacilli</taxon>
        <taxon>Bacillales</taxon>
        <taxon>Bacillaceae</taxon>
        <taxon>Halobacillus</taxon>
    </lineage>
</organism>
<gene>
    <name evidence="1" type="ORF">MUO15_01155</name>
</gene>
<dbReference type="RefSeq" id="WP_245032788.1">
    <property type="nucleotide sequence ID" value="NZ_CP095075.1"/>
</dbReference>
<proteinExistence type="predicted"/>
<name>A0ABY4HBA3_9BACI</name>
<dbReference type="Pfam" id="PF09580">
    <property type="entry name" value="Spore_YhcN_YlaJ"/>
    <property type="match status" value="1"/>
</dbReference>
<sequence>MWKIITISLLSGTFLSGCQAEEPAETGEGSYLYEPVEYGDKEAEDHDGRIPTGEDSYFKRRTDEEMRNTKYNESNRSHDNDFNNEDAMEITHAVNEFDEVTQTQTFTNGERVYVAVMINPYDRRNGQVVNKVREKVESMTDLPVIVYSNNSQWEDMKDMNARLKATQAPENIRERVTNFFKQNK</sequence>
<reference evidence="1" key="1">
    <citation type="submission" date="2022-04" db="EMBL/GenBank/DDBJ databases">
        <title>Halobacillus sp. isolated from saltern.</title>
        <authorList>
            <person name="Won M."/>
            <person name="Lee C.-M."/>
            <person name="Woen H.-Y."/>
            <person name="Kwon S.-W."/>
        </authorList>
    </citation>
    <scope>NUCLEOTIDE SEQUENCE</scope>
    <source>
        <strain evidence="1">SSHM10-5</strain>
    </source>
</reference>
<accession>A0ABY4HBA3</accession>
<dbReference type="EMBL" id="CP095075">
    <property type="protein sequence ID" value="UOR12175.1"/>
    <property type="molecule type" value="Genomic_DNA"/>
</dbReference>
<evidence type="ECO:0000313" key="1">
    <source>
        <dbReference type="EMBL" id="UOR12175.1"/>
    </source>
</evidence>
<protein>
    <submittedName>
        <fullName evidence="1">YhcN/YlaJ family sporulation lipoprotein</fullName>
    </submittedName>
</protein>
<dbReference type="Proteomes" id="UP000830326">
    <property type="component" value="Chromosome"/>
</dbReference>
<keyword evidence="1" id="KW-0449">Lipoprotein</keyword>
<evidence type="ECO:0000313" key="2">
    <source>
        <dbReference type="Proteomes" id="UP000830326"/>
    </source>
</evidence>
<dbReference type="InterPro" id="IPR019076">
    <property type="entry name" value="Spore_lipoprot_YhcN/YlaJ-like"/>
</dbReference>